<gene>
    <name evidence="1" type="ORF">CLUMA_CG006389</name>
</gene>
<proteinExistence type="predicted"/>
<protein>
    <submittedName>
        <fullName evidence="1">CLUMA_CG006389, isoform A</fullName>
    </submittedName>
</protein>
<reference evidence="1 2" key="1">
    <citation type="submission" date="2015-04" db="EMBL/GenBank/DDBJ databases">
        <authorList>
            <person name="Syromyatnikov M.Y."/>
            <person name="Popov V.N."/>
        </authorList>
    </citation>
    <scope>NUCLEOTIDE SEQUENCE [LARGE SCALE GENOMIC DNA]</scope>
</reference>
<name>A0A1J1I351_9DIPT</name>
<dbReference type="EMBL" id="CVRI01000035">
    <property type="protein sequence ID" value="CRK92801.1"/>
    <property type="molecule type" value="Genomic_DNA"/>
</dbReference>
<accession>A0A1J1I351</accession>
<dbReference type="AlphaFoldDB" id="A0A1J1I351"/>
<organism evidence="1 2">
    <name type="scientific">Clunio marinus</name>
    <dbReference type="NCBI Taxonomy" id="568069"/>
    <lineage>
        <taxon>Eukaryota</taxon>
        <taxon>Metazoa</taxon>
        <taxon>Ecdysozoa</taxon>
        <taxon>Arthropoda</taxon>
        <taxon>Hexapoda</taxon>
        <taxon>Insecta</taxon>
        <taxon>Pterygota</taxon>
        <taxon>Neoptera</taxon>
        <taxon>Endopterygota</taxon>
        <taxon>Diptera</taxon>
        <taxon>Nematocera</taxon>
        <taxon>Chironomoidea</taxon>
        <taxon>Chironomidae</taxon>
        <taxon>Clunio</taxon>
    </lineage>
</organism>
<dbReference type="Proteomes" id="UP000183832">
    <property type="component" value="Unassembled WGS sequence"/>
</dbReference>
<evidence type="ECO:0000313" key="1">
    <source>
        <dbReference type="EMBL" id="CRK92801.1"/>
    </source>
</evidence>
<sequence length="69" mass="7657">MKAITQHQATCDLYSIGLDTREVENENGKRIFGSDLSLGGMKFISRVGDKSATMRLSNNINKFFSVENA</sequence>
<evidence type="ECO:0000313" key="2">
    <source>
        <dbReference type="Proteomes" id="UP000183832"/>
    </source>
</evidence>
<keyword evidence="2" id="KW-1185">Reference proteome</keyword>